<accession>A0AAW0ING5</accession>
<keyword evidence="2" id="KW-1185">Reference proteome</keyword>
<organism evidence="1 2">
    <name type="scientific">Myodes glareolus</name>
    <name type="common">Bank vole</name>
    <name type="synonym">Clethrionomys glareolus</name>
    <dbReference type="NCBI Taxonomy" id="447135"/>
    <lineage>
        <taxon>Eukaryota</taxon>
        <taxon>Metazoa</taxon>
        <taxon>Chordata</taxon>
        <taxon>Craniata</taxon>
        <taxon>Vertebrata</taxon>
        <taxon>Euteleostomi</taxon>
        <taxon>Mammalia</taxon>
        <taxon>Eutheria</taxon>
        <taxon>Euarchontoglires</taxon>
        <taxon>Glires</taxon>
        <taxon>Rodentia</taxon>
        <taxon>Myomorpha</taxon>
        <taxon>Muroidea</taxon>
        <taxon>Cricetidae</taxon>
        <taxon>Arvicolinae</taxon>
        <taxon>Myodes</taxon>
    </lineage>
</organism>
<protein>
    <submittedName>
        <fullName evidence="1">Uncharacterized protein</fullName>
    </submittedName>
</protein>
<dbReference type="EMBL" id="JBBHLL010000110">
    <property type="protein sequence ID" value="KAK7815681.1"/>
    <property type="molecule type" value="Genomic_DNA"/>
</dbReference>
<gene>
    <name evidence="1" type="ORF">U0070_015610</name>
</gene>
<sequence>MASDSDIFLCIFNTNQAKERVKEQSGLISMSDVPSSKKPYLNLTGRFVSYLPLSSWKSSSNRVSLLAFITQEFKNISEDISRMSTINNI</sequence>
<evidence type="ECO:0000313" key="1">
    <source>
        <dbReference type="EMBL" id="KAK7815681.1"/>
    </source>
</evidence>
<reference evidence="1 2" key="1">
    <citation type="journal article" date="2023" name="bioRxiv">
        <title>Conserved and derived expression patterns and positive selection on dental genes reveal complex evolutionary context of ever-growing rodent molars.</title>
        <authorList>
            <person name="Calamari Z.T."/>
            <person name="Song A."/>
            <person name="Cohen E."/>
            <person name="Akter M."/>
            <person name="Roy R.D."/>
            <person name="Hallikas O."/>
            <person name="Christensen M.M."/>
            <person name="Li P."/>
            <person name="Marangoni P."/>
            <person name="Jernvall J."/>
            <person name="Klein O.D."/>
        </authorList>
    </citation>
    <scope>NUCLEOTIDE SEQUENCE [LARGE SCALE GENOMIC DNA]</scope>
    <source>
        <strain evidence="1">V071</strain>
    </source>
</reference>
<comment type="caution">
    <text evidence="1">The sequence shown here is derived from an EMBL/GenBank/DDBJ whole genome shotgun (WGS) entry which is preliminary data.</text>
</comment>
<dbReference type="Proteomes" id="UP001488838">
    <property type="component" value="Unassembled WGS sequence"/>
</dbReference>
<proteinExistence type="predicted"/>
<evidence type="ECO:0000313" key="2">
    <source>
        <dbReference type="Proteomes" id="UP001488838"/>
    </source>
</evidence>
<dbReference type="AlphaFoldDB" id="A0AAW0ING5"/>
<name>A0AAW0ING5_MYOGA</name>